<accession>A0A9Q3GBV4</accession>
<organism evidence="2 3">
    <name type="scientific">Austropuccinia psidii MF-1</name>
    <dbReference type="NCBI Taxonomy" id="1389203"/>
    <lineage>
        <taxon>Eukaryota</taxon>
        <taxon>Fungi</taxon>
        <taxon>Dikarya</taxon>
        <taxon>Basidiomycota</taxon>
        <taxon>Pucciniomycotina</taxon>
        <taxon>Pucciniomycetes</taxon>
        <taxon>Pucciniales</taxon>
        <taxon>Sphaerophragmiaceae</taxon>
        <taxon>Austropuccinia</taxon>
    </lineage>
</organism>
<evidence type="ECO:0000256" key="1">
    <source>
        <dbReference type="SAM" id="MobiDB-lite"/>
    </source>
</evidence>
<dbReference type="EMBL" id="AVOT02000216">
    <property type="protein sequence ID" value="MBW0461755.1"/>
    <property type="molecule type" value="Genomic_DNA"/>
</dbReference>
<dbReference type="Proteomes" id="UP000765509">
    <property type="component" value="Unassembled WGS sequence"/>
</dbReference>
<feature type="compositionally biased region" description="Basic and acidic residues" evidence="1">
    <location>
        <begin position="96"/>
        <end position="106"/>
    </location>
</feature>
<dbReference type="AlphaFoldDB" id="A0A9Q3GBV4"/>
<name>A0A9Q3GBV4_9BASI</name>
<comment type="caution">
    <text evidence="2">The sequence shown here is derived from an EMBL/GenBank/DDBJ whole genome shotgun (WGS) entry which is preliminary data.</text>
</comment>
<protein>
    <submittedName>
        <fullName evidence="2">Uncharacterized protein</fullName>
    </submittedName>
</protein>
<keyword evidence="3" id="KW-1185">Reference proteome</keyword>
<feature type="region of interest" description="Disordered" evidence="1">
    <location>
        <begin position="78"/>
        <end position="130"/>
    </location>
</feature>
<gene>
    <name evidence="2" type="ORF">O181_001470</name>
</gene>
<evidence type="ECO:0000313" key="2">
    <source>
        <dbReference type="EMBL" id="MBW0461755.1"/>
    </source>
</evidence>
<proteinExistence type="predicted"/>
<evidence type="ECO:0000313" key="3">
    <source>
        <dbReference type="Proteomes" id="UP000765509"/>
    </source>
</evidence>
<sequence length="130" mass="15080">MLPVHLRNLVIPRNKPEDREVLEEDTLDTVVDGKKLREIIPTRPFTFQFNRNLKPEDWKDMESCSALSTPQISFPMEHGQQEVQPSIPWGRTWSKVPEDMSQRDTLQRSYGNHPRMEAHQTFPTPGGEGN</sequence>
<reference evidence="2" key="1">
    <citation type="submission" date="2021-03" db="EMBL/GenBank/DDBJ databases">
        <title>Draft genome sequence of rust myrtle Austropuccinia psidii MF-1, a brazilian biotype.</title>
        <authorList>
            <person name="Quecine M.C."/>
            <person name="Pachon D.M.R."/>
            <person name="Bonatelli M.L."/>
            <person name="Correr F.H."/>
            <person name="Franceschini L.M."/>
            <person name="Leite T.F."/>
            <person name="Margarido G.R.A."/>
            <person name="Almeida C.A."/>
            <person name="Ferrarezi J.A."/>
            <person name="Labate C.A."/>
        </authorList>
    </citation>
    <scope>NUCLEOTIDE SEQUENCE</scope>
    <source>
        <strain evidence="2">MF-1</strain>
    </source>
</reference>